<dbReference type="AlphaFoldDB" id="A0A1N6DTH6"/>
<evidence type="ECO:0000313" key="2">
    <source>
        <dbReference type="EMBL" id="SIN73994.1"/>
    </source>
</evidence>
<dbReference type="OrthoDB" id="769570at2"/>
<keyword evidence="1" id="KW-0472">Membrane</keyword>
<reference evidence="3" key="1">
    <citation type="submission" date="2016-11" db="EMBL/GenBank/DDBJ databases">
        <authorList>
            <person name="Varghese N."/>
            <person name="Submissions S."/>
        </authorList>
    </citation>
    <scope>NUCLEOTIDE SEQUENCE [LARGE SCALE GENOMIC DNA]</scope>
    <source>
        <strain evidence="3">DSM 27623</strain>
    </source>
</reference>
<evidence type="ECO:0000256" key="1">
    <source>
        <dbReference type="SAM" id="Phobius"/>
    </source>
</evidence>
<sequence>MFFSLILFLLLGFITLILLSIYHLTREKIFIKLSVGIWIVVGSFAIVAILSNFLYSTKIDKEDFYGTYIVDRKFFKGSNADWQYNHYRFEITKDDDLNLYITNESKVLKIYKRKIQFIEGGVSPHLKIINENPNFILETEPTLYRNSRDFYLVFKTKPYSNMFFKKGEWQPINN</sequence>
<proteinExistence type="predicted"/>
<dbReference type="STRING" id="1416779.SAMN05444409_0030"/>
<dbReference type="RefSeq" id="WP_083600611.1">
    <property type="nucleotide sequence ID" value="NZ_FSRK01000001.1"/>
</dbReference>
<dbReference type="Proteomes" id="UP000185207">
    <property type="component" value="Unassembled WGS sequence"/>
</dbReference>
<dbReference type="EMBL" id="FSRK01000001">
    <property type="protein sequence ID" value="SIN73994.1"/>
    <property type="molecule type" value="Genomic_DNA"/>
</dbReference>
<feature type="transmembrane region" description="Helical" evidence="1">
    <location>
        <begin position="36"/>
        <end position="55"/>
    </location>
</feature>
<accession>A0A1N6DTH6</accession>
<evidence type="ECO:0000313" key="3">
    <source>
        <dbReference type="Proteomes" id="UP000185207"/>
    </source>
</evidence>
<keyword evidence="1" id="KW-1133">Transmembrane helix</keyword>
<keyword evidence="3" id="KW-1185">Reference proteome</keyword>
<protein>
    <submittedName>
        <fullName evidence="2">Uncharacterized protein</fullName>
    </submittedName>
</protein>
<keyword evidence="1" id="KW-0812">Transmembrane</keyword>
<organism evidence="2 3">
    <name type="scientific">Epilithonimonas zeae</name>
    <dbReference type="NCBI Taxonomy" id="1416779"/>
    <lineage>
        <taxon>Bacteria</taxon>
        <taxon>Pseudomonadati</taxon>
        <taxon>Bacteroidota</taxon>
        <taxon>Flavobacteriia</taxon>
        <taxon>Flavobacteriales</taxon>
        <taxon>Weeksellaceae</taxon>
        <taxon>Chryseobacterium group</taxon>
        <taxon>Epilithonimonas</taxon>
    </lineage>
</organism>
<gene>
    <name evidence="2" type="ORF">SAMN05444409_0030</name>
</gene>
<feature type="transmembrane region" description="Helical" evidence="1">
    <location>
        <begin position="6"/>
        <end position="24"/>
    </location>
</feature>
<name>A0A1N6DTH6_9FLAO</name>